<dbReference type="EMBL" id="LSFN01000002">
    <property type="protein sequence ID" value="OAB77644.1"/>
    <property type="molecule type" value="Genomic_DNA"/>
</dbReference>
<dbReference type="Pfam" id="PF13519">
    <property type="entry name" value="VWA_2"/>
    <property type="match status" value="1"/>
</dbReference>
<dbReference type="CDD" id="cd00198">
    <property type="entry name" value="vWFA"/>
    <property type="match status" value="1"/>
</dbReference>
<dbReference type="PANTHER" id="PTHR37464:SF1">
    <property type="entry name" value="BLL2463 PROTEIN"/>
    <property type="match status" value="1"/>
</dbReference>
<dbReference type="Gene3D" id="3.40.50.410">
    <property type="entry name" value="von Willebrand factor, type A domain"/>
    <property type="match status" value="1"/>
</dbReference>
<keyword evidence="1" id="KW-0472">Membrane</keyword>
<evidence type="ECO:0000259" key="2">
    <source>
        <dbReference type="Pfam" id="PF07584"/>
    </source>
</evidence>
<accession>A0A167GK13</accession>
<name>A0A167GK13_9BACL</name>
<feature type="transmembrane region" description="Helical" evidence="1">
    <location>
        <begin position="6"/>
        <end position="24"/>
    </location>
</feature>
<reference evidence="4 5" key="1">
    <citation type="submission" date="2016-02" db="EMBL/GenBank/DDBJ databases">
        <title>Paenibacillus sp. LPB0068, isolated from Crassostrea gigas.</title>
        <authorList>
            <person name="Shin S.-K."/>
            <person name="Yi H."/>
        </authorList>
    </citation>
    <scope>NUCLEOTIDE SEQUENCE [LARGE SCALE GENOMIC DNA]</scope>
    <source>
        <strain evidence="4 5">LPB0068</strain>
    </source>
</reference>
<dbReference type="AlphaFoldDB" id="A0A167GK13"/>
<dbReference type="PANTHER" id="PTHR37464">
    <property type="entry name" value="BLL2463 PROTEIN"/>
    <property type="match status" value="1"/>
</dbReference>
<dbReference type="InterPro" id="IPR036465">
    <property type="entry name" value="vWFA_dom_sf"/>
</dbReference>
<dbReference type="STRING" id="1763538.LPB68_08050"/>
<keyword evidence="1" id="KW-0812">Transmembrane</keyword>
<feature type="domain" description="VWFA" evidence="3">
    <location>
        <begin position="90"/>
        <end position="204"/>
    </location>
</feature>
<comment type="caution">
    <text evidence="4">The sequence shown here is derived from an EMBL/GenBank/DDBJ whole genome shotgun (WGS) entry which is preliminary data.</text>
</comment>
<dbReference type="OrthoDB" id="9780136at2"/>
<protein>
    <recommendedName>
        <fullName evidence="6">VWFA domain-containing protein</fullName>
    </recommendedName>
</protein>
<proteinExistence type="predicted"/>
<dbReference type="KEGG" id="pcx:LPB68_08050"/>
<organism evidence="4 5">
    <name type="scientific">Paenibacillus crassostreae</name>
    <dbReference type="NCBI Taxonomy" id="1763538"/>
    <lineage>
        <taxon>Bacteria</taxon>
        <taxon>Bacillati</taxon>
        <taxon>Bacillota</taxon>
        <taxon>Bacilli</taxon>
        <taxon>Bacillales</taxon>
        <taxon>Paenibacillaceae</taxon>
        <taxon>Paenibacillus</taxon>
    </lineage>
</organism>
<dbReference type="InterPro" id="IPR024163">
    <property type="entry name" value="Aerotolerance_reg_N"/>
</dbReference>
<dbReference type="Pfam" id="PF07584">
    <property type="entry name" value="BatA"/>
    <property type="match status" value="1"/>
</dbReference>
<evidence type="ECO:0000313" key="5">
    <source>
        <dbReference type="Proteomes" id="UP000077134"/>
    </source>
</evidence>
<feature type="domain" description="Aerotolerance regulator N-terminal" evidence="2">
    <location>
        <begin position="11"/>
        <end position="78"/>
    </location>
</feature>
<sequence length="661" mass="72238">MGIGSWLGMVFGLSIPAILLMYLLKRKFIDTLVPSHLLWERVLRNIEANRPWQKLQNRLLLWLQLIVAALLVFALMQPYGWVSDNVKSHVVIVADTSGSMSANTDDLDAEGENSNSELKRIDLLKSQAKDYLKDHAKSSEITLLSMDSEPKIVISREKNHKEVEEALNNLQPYYGKAAYQETLSLASALTTDEQDAEIIVFTDTQWKGDTEGISFQVPSVVVDIGASPLNNIGIKQFGVQSNSTGTIAVAVLESMTDIADPIEYSLYGDEQLLVTQNTEFQDGTATIRIDNLQDAEVYRLEILSKDAYQADNISFAFGSNNTTSKVLLLSSGNFFLEKALQLTGVEVTKMVINDSVTEEGIKSEVGLAVSSPPVPGDKPDLIVIEGVIPPFITQGDWEKLLSDTPLWHIGGAGKEVNVGGEKAILHDHAVTQYLSLSNIYVGVILETDVPEWGDPIVEIGGKAAIYAGKESGHSRLSFLFKLEDSDLPLSAEFPILVNNAVSWLSNEEGYGLGRVIAGASLDIPISVEVTKAIWIAKGGLALASGIEPIAADQGTRGYNTIQKTPAIPGLYAFEQQDREGNKTSYWVDVTADPFESDIGEKTALSFTQQISETTGDMEQNDVRNAKVEEGKVPMSLMWIVAAVALVIILLEWGVYQRGRSI</sequence>
<dbReference type="RefSeq" id="WP_068654417.1">
    <property type="nucleotide sequence ID" value="NZ_CP017770.1"/>
</dbReference>
<evidence type="ECO:0000259" key="3">
    <source>
        <dbReference type="Pfam" id="PF13519"/>
    </source>
</evidence>
<feature type="transmembrane region" description="Helical" evidence="1">
    <location>
        <begin position="59"/>
        <end position="81"/>
    </location>
</feature>
<feature type="transmembrane region" description="Helical" evidence="1">
    <location>
        <begin position="636"/>
        <end position="655"/>
    </location>
</feature>
<gene>
    <name evidence="4" type="ORF">PNBC_01130</name>
</gene>
<keyword evidence="1" id="KW-1133">Transmembrane helix</keyword>
<evidence type="ECO:0000256" key="1">
    <source>
        <dbReference type="SAM" id="Phobius"/>
    </source>
</evidence>
<dbReference type="Proteomes" id="UP000077134">
    <property type="component" value="Unassembled WGS sequence"/>
</dbReference>
<evidence type="ECO:0000313" key="4">
    <source>
        <dbReference type="EMBL" id="OAB77644.1"/>
    </source>
</evidence>
<keyword evidence="5" id="KW-1185">Reference proteome</keyword>
<dbReference type="InterPro" id="IPR002035">
    <property type="entry name" value="VWF_A"/>
</dbReference>
<dbReference type="SUPFAM" id="SSF53300">
    <property type="entry name" value="vWA-like"/>
    <property type="match status" value="1"/>
</dbReference>
<evidence type="ECO:0008006" key="6">
    <source>
        <dbReference type="Google" id="ProtNLM"/>
    </source>
</evidence>